<evidence type="ECO:0000313" key="4">
    <source>
        <dbReference type="Proteomes" id="UP000594774"/>
    </source>
</evidence>
<evidence type="ECO:0000313" key="2">
    <source>
        <dbReference type="EMBL" id="QPR32186.1"/>
    </source>
</evidence>
<sequence>MEMDYLVLVGLALLDSLSAGTLLIPVVLLIVWQRMRGAEYVTYLGTIVLSYFAVGIALFFGLRQALDAVSGIASNTWFSWVMMVLGILLAAYGILAPNPKKRTVEEVLESRSEDTKKGSAGLPAMVGLALAAAVVEVGTMLPYLAAIGIIESMAVPFAVQLLILALYCVVMISPAVIVGVLFAAFGDKVYNRVVSVIPRLEYETKVTVLWVAAIIGIVLVARSANQLGFIG</sequence>
<gene>
    <name evidence="2" type="ORF">I6G95_11510</name>
    <name evidence="3" type="ORF">I6H48_12040</name>
</gene>
<keyword evidence="1" id="KW-0812">Transmembrane</keyword>
<evidence type="ECO:0000313" key="3">
    <source>
        <dbReference type="EMBL" id="QQB83991.1"/>
    </source>
</evidence>
<evidence type="ECO:0000313" key="5">
    <source>
        <dbReference type="Proteomes" id="UP000595198"/>
    </source>
</evidence>
<feature type="transmembrane region" description="Helical" evidence="1">
    <location>
        <begin position="120"/>
        <end position="145"/>
    </location>
</feature>
<dbReference type="RefSeq" id="WP_083310836.1">
    <property type="nucleotide sequence ID" value="NZ_JBMFEP010000013.1"/>
</dbReference>
<dbReference type="InterPro" id="IPR021315">
    <property type="entry name" value="Gap/Sap"/>
</dbReference>
<dbReference type="EMBL" id="CP065628">
    <property type="protein sequence ID" value="QPR32186.1"/>
    <property type="molecule type" value="Genomic_DNA"/>
</dbReference>
<dbReference type="EMBL" id="CP066023">
    <property type="protein sequence ID" value="QQB83991.1"/>
    <property type="molecule type" value="Genomic_DNA"/>
</dbReference>
<name>A0AB37GMR6_CORAY</name>
<feature type="transmembrane region" description="Helical" evidence="1">
    <location>
        <begin position="206"/>
        <end position="224"/>
    </location>
</feature>
<organism evidence="2 4">
    <name type="scientific">Corynebacterium amycolatum</name>
    <dbReference type="NCBI Taxonomy" id="43765"/>
    <lineage>
        <taxon>Bacteria</taxon>
        <taxon>Bacillati</taxon>
        <taxon>Actinomycetota</taxon>
        <taxon>Actinomycetes</taxon>
        <taxon>Mycobacteriales</taxon>
        <taxon>Corynebacteriaceae</taxon>
        <taxon>Corynebacterium</taxon>
    </lineage>
</organism>
<keyword evidence="1" id="KW-0472">Membrane</keyword>
<feature type="transmembrane region" description="Helical" evidence="1">
    <location>
        <begin position="157"/>
        <end position="185"/>
    </location>
</feature>
<feature type="transmembrane region" description="Helical" evidence="1">
    <location>
        <begin position="6"/>
        <end position="31"/>
    </location>
</feature>
<dbReference type="AlphaFoldDB" id="A0AB37GMR6"/>
<feature type="transmembrane region" description="Helical" evidence="1">
    <location>
        <begin position="43"/>
        <end position="62"/>
    </location>
</feature>
<proteinExistence type="predicted"/>
<keyword evidence="5" id="KW-1185">Reference proteome</keyword>
<dbReference type="Proteomes" id="UP000595198">
    <property type="component" value="Chromosome"/>
</dbReference>
<dbReference type="Pfam" id="PF11139">
    <property type="entry name" value="SfLAP"/>
    <property type="match status" value="1"/>
</dbReference>
<feature type="transmembrane region" description="Helical" evidence="1">
    <location>
        <begin position="77"/>
        <end position="95"/>
    </location>
</feature>
<reference evidence="4 5" key="1">
    <citation type="submission" date="2020-12" db="EMBL/GenBank/DDBJ databases">
        <title>FDA dAtabase for Regulatory Grade micrObial Sequences (FDA-ARGOS): Supporting development and validation of Infectious Disease Dx tests.</title>
        <authorList>
            <person name="Sproer C."/>
            <person name="Gronow S."/>
            <person name="Severitt S."/>
            <person name="Schroder I."/>
            <person name="Tallon L."/>
            <person name="Sadzewicz L."/>
            <person name="Zhao X."/>
            <person name="Boylan J."/>
            <person name="Ott S."/>
            <person name="Bowen H."/>
            <person name="Vavikolanu K."/>
            <person name="Mehta A."/>
            <person name="Aluvathingal J."/>
            <person name="Nadendla S."/>
            <person name="Lowell S."/>
            <person name="Myers T."/>
            <person name="Yan Y."/>
            <person name="Sichtig H."/>
        </authorList>
    </citation>
    <scope>NUCLEOTIDE SEQUENCE [LARGE SCALE GENOMIC DNA]</scope>
    <source>
        <strain evidence="2 4">FDAARGOS_938</strain>
        <strain evidence="3 5">FDAARGOS_991</strain>
    </source>
</reference>
<keyword evidence="1" id="KW-1133">Transmembrane helix</keyword>
<accession>A0AB37GMR6</accession>
<dbReference type="Proteomes" id="UP000594774">
    <property type="component" value="Chromosome"/>
</dbReference>
<protein>
    <submittedName>
        <fullName evidence="2">GAP family protein</fullName>
    </submittedName>
</protein>
<evidence type="ECO:0000256" key="1">
    <source>
        <dbReference type="SAM" id="Phobius"/>
    </source>
</evidence>